<gene>
    <name evidence="2" type="primary">b708R</name>
    <name evidence="2" type="ORF">NY2A_b708R</name>
</gene>
<proteinExistence type="predicted"/>
<sequence length="131" mass="15250">MRSYFQSCAEQRGRQDLRWPRKISGSSWLLGGLYSVATEAMGRRSSCNVSDAQGDVQSLSPTDDLIRVCSLPTITSTIFFSHIKYDELRETQHHVLLRLRVFVHFLYVYVLWNDVFFVIRKCNAWVKKTGR</sequence>
<reference evidence="2 3" key="1">
    <citation type="journal article" date="2007" name="Virology">
        <title>Sequence and annotation of the 369-kb NY-2A and the 345-kb AR158 viruses that infect Chlorella NC64A.</title>
        <authorList>
            <person name="Fitzgerald L.A."/>
            <person name="Graves M.V."/>
            <person name="Li X."/>
            <person name="Feldblyum T."/>
            <person name="Nierman W.C."/>
            <person name="Van Etten J.L."/>
        </authorList>
    </citation>
    <scope>NUCLEOTIDE SEQUENCE [LARGE SCALE GENOMIC DNA]</scope>
    <source>
        <strain evidence="2 3">NY-2A</strain>
    </source>
</reference>
<feature type="transmembrane region" description="Helical" evidence="1">
    <location>
        <begin position="95"/>
        <end position="112"/>
    </location>
</feature>
<keyword evidence="3" id="KW-1185">Reference proteome</keyword>
<organism evidence="2 3">
    <name type="scientific">Paramecium bursaria Chlorella virus NY2A</name>
    <name type="common">PBCV-NY2A</name>
    <dbReference type="NCBI Taxonomy" id="46021"/>
    <lineage>
        <taxon>Viruses</taxon>
        <taxon>Varidnaviria</taxon>
        <taxon>Bamfordvirae</taxon>
        <taxon>Nucleocytoviricota</taxon>
        <taxon>Megaviricetes</taxon>
        <taxon>Algavirales</taxon>
        <taxon>Phycodnaviridae</taxon>
        <taxon>Chlorovirus</taxon>
        <taxon>Chlorovirus americanus</taxon>
    </lineage>
</organism>
<keyword evidence="1" id="KW-1133">Transmembrane helix</keyword>
<keyword evidence="1" id="KW-0472">Membrane</keyword>
<dbReference type="RefSeq" id="YP_001497904.1">
    <property type="nucleotide sequence ID" value="NC_009898.1"/>
</dbReference>
<evidence type="ECO:0000256" key="1">
    <source>
        <dbReference type="SAM" id="Phobius"/>
    </source>
</evidence>
<organismHost>
    <name type="scientific">Chlorella</name>
    <dbReference type="NCBI Taxonomy" id="3071"/>
</organismHost>
<name>A7IXN3_PBCVN</name>
<protein>
    <submittedName>
        <fullName evidence="2">Uncharacterized protein b708R</fullName>
    </submittedName>
</protein>
<evidence type="ECO:0000313" key="3">
    <source>
        <dbReference type="Proteomes" id="UP000202419"/>
    </source>
</evidence>
<accession>A7IXN3</accession>
<dbReference type="GeneID" id="5659432"/>
<dbReference type="EMBL" id="DQ491002">
    <property type="protein sequence ID" value="ABT15107.1"/>
    <property type="molecule type" value="Genomic_DNA"/>
</dbReference>
<dbReference type="KEGG" id="vg:5659432"/>
<keyword evidence="1" id="KW-0812">Transmembrane</keyword>
<dbReference type="Proteomes" id="UP000202419">
    <property type="component" value="Segment"/>
</dbReference>
<evidence type="ECO:0000313" key="2">
    <source>
        <dbReference type="EMBL" id="ABT15107.1"/>
    </source>
</evidence>